<dbReference type="EMBL" id="UOFL01000094">
    <property type="protein sequence ID" value="VAW75898.1"/>
    <property type="molecule type" value="Genomic_DNA"/>
</dbReference>
<dbReference type="InterPro" id="IPR013578">
    <property type="entry name" value="Peptidase_M16C_assoc"/>
</dbReference>
<dbReference type="SMART" id="SM01264">
    <property type="entry name" value="M16C_associated"/>
    <property type="match status" value="1"/>
</dbReference>
<dbReference type="InterPro" id="IPR055130">
    <property type="entry name" value="PreP_C"/>
</dbReference>
<name>A0A3B0Y564_9ZZZZ</name>
<feature type="domain" description="Peptidase M16C associated" evidence="1">
    <location>
        <begin position="460"/>
        <end position="706"/>
    </location>
</feature>
<dbReference type="InterPro" id="IPR007863">
    <property type="entry name" value="Peptidase_M16_C"/>
</dbReference>
<accession>A0A3B0Y564</accession>
<dbReference type="InterPro" id="IPR011249">
    <property type="entry name" value="Metalloenz_LuxS/M16"/>
</dbReference>
<dbReference type="SUPFAM" id="SSF63411">
    <property type="entry name" value="LuxS/MPP-like metallohydrolase"/>
    <property type="match status" value="4"/>
</dbReference>
<dbReference type="GO" id="GO:0006508">
    <property type="term" value="P:proteolysis"/>
    <property type="evidence" value="ECO:0007669"/>
    <property type="project" value="InterPro"/>
</dbReference>
<proteinExistence type="predicted"/>
<dbReference type="PANTHER" id="PTHR43016">
    <property type="entry name" value="PRESEQUENCE PROTEASE"/>
    <property type="match status" value="1"/>
</dbReference>
<organism evidence="2">
    <name type="scientific">hydrothermal vent metagenome</name>
    <dbReference type="NCBI Taxonomy" id="652676"/>
    <lineage>
        <taxon>unclassified sequences</taxon>
        <taxon>metagenomes</taxon>
        <taxon>ecological metagenomes</taxon>
    </lineage>
</organism>
<dbReference type="GO" id="GO:0046872">
    <property type="term" value="F:metal ion binding"/>
    <property type="evidence" value="ECO:0007669"/>
    <property type="project" value="InterPro"/>
</dbReference>
<dbReference type="Pfam" id="PF05193">
    <property type="entry name" value="Peptidase_M16_C"/>
    <property type="match status" value="1"/>
</dbReference>
<evidence type="ECO:0000313" key="2">
    <source>
        <dbReference type="EMBL" id="VAW75898.1"/>
    </source>
</evidence>
<dbReference type="FunFam" id="3.30.830.10:FF:000011">
    <property type="entry name" value="Presequence protease, mitochondrial"/>
    <property type="match status" value="1"/>
</dbReference>
<gene>
    <name evidence="2" type="ORF">MNBD_GAMMA12-657</name>
</gene>
<dbReference type="Gene3D" id="3.30.830.10">
    <property type="entry name" value="Metalloenzyme, LuxS/M16 peptidase-like"/>
    <property type="match status" value="4"/>
</dbReference>
<sequence>MGADQAFTHIRSEKIEALNVEMQEYLHKGTGATHYHLASDNPENVFLVALRTVPVDSTGVAHMLEHTALCGSEKYPVRDPFFMMIRRSLNTFMNAFTSSDWTAYPFASQNRKDYFNLLDVYLDAVFFSRLHELDFAQEGHRVEYNEDGSALEYKGVVYNEMKGAMSSPVSTLWQTMTRYLYPTTTYHFNSGGDPECITDLSYEGLVSFYRRHYHPSNAVFMTYGNIAVEEIQSQFEERVLSRFEQSVETIAVPNEQRYFSPIRIQEHYAVETPDDLENKTHIVIGWLMGESNDLKQRLRTDLLSSILLENSASPLRKALETTDLGAAPSPLCGMDDSYREMNFICGIEGASTINTDAVEAMVLETLEMVATNGVPQEDVEAALHQLELDQREVGGDGYPYGLQLILAGLTPAIHRGDPIALLNLTPVLEELRAEIKQTDFIQKLVRESLLDNVHRVTLTLVPDIKIAARQASATEHKLKDIESQLSDDQKAFIKKQAVQLAERQTMQDDEEILPKVTCDDVPDTMPIAKGEALTANLPVDYYAQGTNGIVYQTWMMPMPQLTQDQLEIMPHFSSTVTELACGENDYLAMQAWQSRVSGGVGAFSSIRADSNDINKMSAWFGLSSKALDRNHNKMCELMSTTFKQVRFDEPQRMRELINQKRARREQSITSNGHGYAMSAASSALSPMANLSDRQGGLAALQKLKSLDDALKDDSAMDELMSHYKTLHEKLLAQPMRMLIVGEKEHQATALENLNQYWPSAESSTGSAFNYQFLATERKQIWVTNSQVSFCAKAFATVPVGHVDAAALTVLGGFLRNGYLHRSIREQGGAYGGGASQDNGSAVFRFYSYRDPRLVETLDDFDKSVVWLLENKHEERQLEEAILGVVGSIDKPGSPSGEAKDAWFHLLHGRTAAARQAFRQQILDVSLSDLQRVTEAWLTPEKATTAVVTHQAGAELLQDGSFTQCDI</sequence>
<dbReference type="AlphaFoldDB" id="A0A3B0Y564"/>
<dbReference type="Pfam" id="PF00675">
    <property type="entry name" value="Peptidase_M16"/>
    <property type="match status" value="1"/>
</dbReference>
<dbReference type="PANTHER" id="PTHR43016:SF13">
    <property type="entry name" value="PRESEQUENCE PROTEASE, MITOCHONDRIAL"/>
    <property type="match status" value="1"/>
</dbReference>
<reference evidence="2" key="1">
    <citation type="submission" date="2018-06" db="EMBL/GenBank/DDBJ databases">
        <authorList>
            <person name="Zhirakovskaya E."/>
        </authorList>
    </citation>
    <scope>NUCLEOTIDE SEQUENCE</scope>
</reference>
<evidence type="ECO:0000259" key="1">
    <source>
        <dbReference type="SMART" id="SM01264"/>
    </source>
</evidence>
<dbReference type="InterPro" id="IPR011765">
    <property type="entry name" value="Pept_M16_N"/>
</dbReference>
<dbReference type="Pfam" id="PF08367">
    <property type="entry name" value="M16C_assoc"/>
    <property type="match status" value="1"/>
</dbReference>
<dbReference type="Pfam" id="PF22516">
    <property type="entry name" value="PreP_C"/>
    <property type="match status" value="1"/>
</dbReference>
<protein>
    <submittedName>
        <fullName evidence="2">Predicted insulinase-like Zn-dependent peptidase DVU0941</fullName>
    </submittedName>
</protein>